<evidence type="ECO:0000256" key="1">
    <source>
        <dbReference type="SAM" id="MobiDB-lite"/>
    </source>
</evidence>
<evidence type="ECO:0000313" key="3">
    <source>
        <dbReference type="Proteomes" id="UP000186817"/>
    </source>
</evidence>
<proteinExistence type="predicted"/>
<dbReference type="AlphaFoldDB" id="A0A1Q9CD31"/>
<feature type="compositionally biased region" description="Acidic residues" evidence="1">
    <location>
        <begin position="1"/>
        <end position="24"/>
    </location>
</feature>
<gene>
    <name evidence="2" type="ORF">AK812_SmicGene38696</name>
</gene>
<dbReference type="Proteomes" id="UP000186817">
    <property type="component" value="Unassembled WGS sequence"/>
</dbReference>
<organism evidence="2 3">
    <name type="scientific">Symbiodinium microadriaticum</name>
    <name type="common">Dinoflagellate</name>
    <name type="synonym">Zooxanthella microadriatica</name>
    <dbReference type="NCBI Taxonomy" id="2951"/>
    <lineage>
        <taxon>Eukaryota</taxon>
        <taxon>Sar</taxon>
        <taxon>Alveolata</taxon>
        <taxon>Dinophyceae</taxon>
        <taxon>Suessiales</taxon>
        <taxon>Symbiodiniaceae</taxon>
        <taxon>Symbiodinium</taxon>
    </lineage>
</organism>
<comment type="caution">
    <text evidence="2">The sequence shown here is derived from an EMBL/GenBank/DDBJ whole genome shotgun (WGS) entry which is preliminary data.</text>
</comment>
<accession>A0A1Q9CD31</accession>
<protein>
    <submittedName>
        <fullName evidence="2">Uncharacterized protein</fullName>
    </submittedName>
</protein>
<sequence>MLEEEEEEEEEQEEEAEEEEEEALPDACRQLLAEKFQYFVHTPEPVERPGVPPGFGVHSGESKNREAKQIWQVACSVQHGQNVPQSTFFLHKSRPRRPGTKFEFYKINRWTMMIYFKKNSIVTVRNLSAKSFEQVGSFGEKEFMNLGGEQEGISAYEGELTGLDFDVYAAGLVGEEDVELRLEQLVSDNQVETGHSVRHRGDVIKVYMVYEVPGGGDYQWQQASGLNETMYDRLRFANDKNEAQQLQTFTDSSFAPSSGRSHGSVTIFYGSCPLSWGPWRSARQPLVALSTAETELMEGVEGVVMAYSTKCLLDELVGRTLPIFAHLPPHRQQCCDRRADFCGGKLEDTSSTTTRKLDKGKDSDV</sequence>
<reference evidence="2 3" key="1">
    <citation type="submission" date="2016-02" db="EMBL/GenBank/DDBJ databases">
        <title>Genome analysis of coral dinoflagellate symbionts highlights evolutionary adaptations to a symbiotic lifestyle.</title>
        <authorList>
            <person name="Aranda M."/>
            <person name="Li Y."/>
            <person name="Liew Y.J."/>
            <person name="Baumgarten S."/>
            <person name="Simakov O."/>
            <person name="Wilson M."/>
            <person name="Piel J."/>
            <person name="Ashoor H."/>
            <person name="Bougouffa S."/>
            <person name="Bajic V.B."/>
            <person name="Ryu T."/>
            <person name="Ravasi T."/>
            <person name="Bayer T."/>
            <person name="Micklem G."/>
            <person name="Kim H."/>
            <person name="Bhak J."/>
            <person name="Lajeunesse T.C."/>
            <person name="Voolstra C.R."/>
        </authorList>
    </citation>
    <scope>NUCLEOTIDE SEQUENCE [LARGE SCALE GENOMIC DNA]</scope>
    <source>
        <strain evidence="2 3">CCMP2467</strain>
    </source>
</reference>
<dbReference type="EMBL" id="LSRX01001339">
    <property type="protein sequence ID" value="OLP80839.1"/>
    <property type="molecule type" value="Genomic_DNA"/>
</dbReference>
<keyword evidence="3" id="KW-1185">Reference proteome</keyword>
<name>A0A1Q9CD31_SYMMI</name>
<evidence type="ECO:0000313" key="2">
    <source>
        <dbReference type="EMBL" id="OLP80839.1"/>
    </source>
</evidence>
<dbReference type="OrthoDB" id="434790at2759"/>
<feature type="region of interest" description="Disordered" evidence="1">
    <location>
        <begin position="1"/>
        <end position="26"/>
    </location>
</feature>